<dbReference type="InterPro" id="IPR001223">
    <property type="entry name" value="Glyco_hydro18_cat"/>
</dbReference>
<dbReference type="InterPro" id="IPR029070">
    <property type="entry name" value="Chitinase_insertion_sf"/>
</dbReference>
<dbReference type="GO" id="GO:0005576">
    <property type="term" value="C:extracellular region"/>
    <property type="evidence" value="ECO:0007669"/>
    <property type="project" value="InterPro"/>
</dbReference>
<keyword evidence="9" id="KW-1185">Reference proteome</keyword>
<dbReference type="FunFam" id="3.10.50.10:FF:000001">
    <property type="entry name" value="Chitinase 3-like 1"/>
    <property type="match status" value="3"/>
</dbReference>
<dbReference type="CDD" id="cd02872">
    <property type="entry name" value="GH18_chitolectin_chitotriosidase"/>
    <property type="match status" value="2"/>
</dbReference>
<protein>
    <submittedName>
        <fullName evidence="8">Uncharacterized protein</fullName>
    </submittedName>
</protein>
<dbReference type="AlphaFoldDB" id="A0A2T7PVV4"/>
<dbReference type="Pfam" id="PF01607">
    <property type="entry name" value="CBM_14"/>
    <property type="match status" value="1"/>
</dbReference>
<dbReference type="InterPro" id="IPR036508">
    <property type="entry name" value="Chitin-bd_dom_sf"/>
</dbReference>
<dbReference type="SUPFAM" id="SSF51445">
    <property type="entry name" value="(Trans)glycosidases"/>
    <property type="match status" value="3"/>
</dbReference>
<dbReference type="GO" id="GO:0004568">
    <property type="term" value="F:chitinase activity"/>
    <property type="evidence" value="ECO:0007669"/>
    <property type="project" value="TreeGrafter"/>
</dbReference>
<name>A0A2T7PVV4_POMCA</name>
<dbReference type="InterPro" id="IPR050314">
    <property type="entry name" value="Glycosyl_Hydrlase_18"/>
</dbReference>
<dbReference type="PANTHER" id="PTHR11177:SF317">
    <property type="entry name" value="CHITINASE 12-RELATED"/>
    <property type="match status" value="1"/>
</dbReference>
<organism evidence="8 9">
    <name type="scientific">Pomacea canaliculata</name>
    <name type="common">Golden apple snail</name>
    <dbReference type="NCBI Taxonomy" id="400727"/>
    <lineage>
        <taxon>Eukaryota</taxon>
        <taxon>Metazoa</taxon>
        <taxon>Spiralia</taxon>
        <taxon>Lophotrochozoa</taxon>
        <taxon>Mollusca</taxon>
        <taxon>Gastropoda</taxon>
        <taxon>Caenogastropoda</taxon>
        <taxon>Architaenioglossa</taxon>
        <taxon>Ampullarioidea</taxon>
        <taxon>Ampullariidae</taxon>
        <taxon>Pomacea</taxon>
    </lineage>
</organism>
<comment type="similarity">
    <text evidence="1">Belongs to the glycosyl hydrolase 18 family. Chitinase class II subfamily.</text>
</comment>
<dbReference type="FunFam" id="3.20.20.80:FF:000007">
    <property type="entry name" value="Acidic mammalian chitinase"/>
    <property type="match status" value="3"/>
</dbReference>
<dbReference type="Gene3D" id="3.10.50.10">
    <property type="match status" value="3"/>
</dbReference>
<accession>A0A2T7PVV4</accession>
<dbReference type="EMBL" id="PZQS01000001">
    <property type="protein sequence ID" value="PVD37548.1"/>
    <property type="molecule type" value="Genomic_DNA"/>
</dbReference>
<gene>
    <name evidence="8" type="ORF">C0Q70_00142</name>
</gene>
<feature type="domain" description="Chitin-binding type-2" evidence="6">
    <location>
        <begin position="1184"/>
        <end position="1237"/>
    </location>
</feature>
<keyword evidence="2" id="KW-0147">Chitin-binding</keyword>
<evidence type="ECO:0000256" key="4">
    <source>
        <dbReference type="ARBA" id="ARBA00023157"/>
    </source>
</evidence>
<dbReference type="GO" id="GO:0008061">
    <property type="term" value="F:chitin binding"/>
    <property type="evidence" value="ECO:0007669"/>
    <property type="project" value="UniProtKB-KW"/>
</dbReference>
<dbReference type="SMART" id="SM00494">
    <property type="entry name" value="ChtBD2"/>
    <property type="match status" value="1"/>
</dbReference>
<dbReference type="SUPFAM" id="SSF57625">
    <property type="entry name" value="Invertebrate chitin-binding proteins"/>
    <property type="match status" value="1"/>
</dbReference>
<feature type="domain" description="GH18" evidence="7">
    <location>
        <begin position="788"/>
        <end position="1147"/>
    </location>
</feature>
<proteinExistence type="inferred from homology"/>
<feature type="compositionally biased region" description="Polar residues" evidence="5">
    <location>
        <begin position="1161"/>
        <end position="1173"/>
    </location>
</feature>
<dbReference type="GO" id="GO:0005975">
    <property type="term" value="P:carbohydrate metabolic process"/>
    <property type="evidence" value="ECO:0007669"/>
    <property type="project" value="InterPro"/>
</dbReference>
<dbReference type="Proteomes" id="UP000245119">
    <property type="component" value="Linkage Group LG1"/>
</dbReference>
<evidence type="ECO:0000256" key="2">
    <source>
        <dbReference type="ARBA" id="ARBA00022669"/>
    </source>
</evidence>
<keyword evidence="3" id="KW-0732">Signal</keyword>
<evidence type="ECO:0000256" key="3">
    <source>
        <dbReference type="ARBA" id="ARBA00022729"/>
    </source>
</evidence>
<dbReference type="Gene3D" id="3.20.20.80">
    <property type="entry name" value="Glycosidases"/>
    <property type="match status" value="3"/>
</dbReference>
<dbReference type="Pfam" id="PF00704">
    <property type="entry name" value="Glyco_hydro_18"/>
    <property type="match status" value="3"/>
</dbReference>
<evidence type="ECO:0000313" key="8">
    <source>
        <dbReference type="EMBL" id="PVD37548.1"/>
    </source>
</evidence>
<feature type="domain" description="GH18" evidence="7">
    <location>
        <begin position="387"/>
        <end position="746"/>
    </location>
</feature>
<keyword evidence="4" id="KW-1015">Disulfide bond</keyword>
<evidence type="ECO:0000259" key="7">
    <source>
        <dbReference type="PROSITE" id="PS51910"/>
    </source>
</evidence>
<evidence type="ECO:0000313" key="9">
    <source>
        <dbReference type="Proteomes" id="UP000245119"/>
    </source>
</evidence>
<dbReference type="STRING" id="400727.A0A2T7PVV4"/>
<dbReference type="PROSITE" id="PS50940">
    <property type="entry name" value="CHIT_BIND_II"/>
    <property type="match status" value="1"/>
</dbReference>
<sequence length="1237" mass="139807">METHTGGVDAGYKQFTDLKKNNPTIRILLSISNWKEVSPFFSRMVKTEADRSQFIKHSISVLRKHEFDGLDIFWKYSASQGSKLEHRRLITELVTELKHAYDEESKISGKPRLLLTAAVGAGKAIIDSVYDIPEISKHLDFISLMTYNFHGFWEKVTGHHSPLYSTDTLNTDWAARYWVEQGAPRDKLVIGVSYNGRSFTLKNPSENQVGAVSVRPGQPGPFTKTAGLLSYFEICGLLQKDATRHFTEDQKVPYLHSGDQWVGYDDQHSLRHKVELAASYGGVMLWSLDLDDFSGDHCNEGPYPLTKAVNTYCIEGGPSEPVNESEPDSTPEPTSTSVPEKPNVEDIEEEKWNGTNLSEPNSTPDPIVTPGPNPISDPGPHGAQTCERTVCYVTWWSQNRAGMASFKPEYVDTSLCTHLMYAYAKVQNNQIRQFYSNDEERYKQFTDLKKNNPTIRILLAVGGWNHDNAGFTEMVKTGDDRSQFIKNSITVLRKHEFDGLTLDWRYPANRGSPPEDRRLFTELVKELKHAYDEESKISGKPRLLLTAAVSVKKSIIDSAYEIPEISEHLDFMNLVTFYFDGPGENVTGHHSPLYSQDTRNMDWAARYWVEQGAPRDKLVIGVSFYGKSFTLENPSEHQVGAVSVRPGQPGPITKRRGFLAYYEVCDLLQKGTTRHFIEDQKVPYLHKGDQWIAYDDKDSLKYKVELAASYGGVMLWTLDLDDFSGNHCDEGPYPLTKAVNEYCKVEDVEEEKWNGTNQSEPNSTPYPIVTPGPNPISDPGPHGAQTCERIVCYVTRLSQYNAGMASFKPEYVDTSLCTHLIFAFAKVQGNQLLEYERNDEEQYKQFTDLKKNNPTIRTLLAVGGWDQGSRGFSRMVKTEADRSQFIKHSITVLRKHEFDGLDLDWMYPATRGSPPEDRRLFTELVKELKHAYDEESKISGKPRLLLTAAVGVGKSVIDSAYDIPEISEHLDFISLMTYDFHGSWEKVTGHHSPLYSTDTLNMDWAARYWVEKGAPRDKLVIGVSFYGRSFTLKNPSEHQVGAVSVRPGQPGLFTKSAGLLSYFEICDLLQNGATRHFIEDQKVPYLHKGDQWVGYDDKDSLKFKVDLSVSYGGVMLWNLDVDDSTGHHCNEGAYPLTKAVNTYCKRGIESGPPGPVDQSDPDSTPAPTSTSVPEITDDDDKEIKEFCKGKPNDMYSDPKNSTYFIYCSEGIPYRRPCPAGLVFSPMFRLCDWPRHWR</sequence>
<dbReference type="PANTHER" id="PTHR11177">
    <property type="entry name" value="CHITINASE"/>
    <property type="match status" value="1"/>
</dbReference>
<feature type="domain" description="GH18" evidence="7">
    <location>
        <begin position="1"/>
        <end position="316"/>
    </location>
</feature>
<dbReference type="OrthoDB" id="76388at2759"/>
<evidence type="ECO:0000256" key="5">
    <source>
        <dbReference type="SAM" id="MobiDB-lite"/>
    </source>
</evidence>
<dbReference type="InterPro" id="IPR002557">
    <property type="entry name" value="Chitin-bd_dom"/>
</dbReference>
<dbReference type="GO" id="GO:0006032">
    <property type="term" value="P:chitin catabolic process"/>
    <property type="evidence" value="ECO:0007669"/>
    <property type="project" value="TreeGrafter"/>
</dbReference>
<reference evidence="8 9" key="1">
    <citation type="submission" date="2018-04" db="EMBL/GenBank/DDBJ databases">
        <title>The genome of golden apple snail Pomacea canaliculata provides insight into stress tolerance and invasive adaptation.</title>
        <authorList>
            <person name="Liu C."/>
            <person name="Liu B."/>
            <person name="Ren Y."/>
            <person name="Zhang Y."/>
            <person name="Wang H."/>
            <person name="Li S."/>
            <person name="Jiang F."/>
            <person name="Yin L."/>
            <person name="Zhang G."/>
            <person name="Qian W."/>
            <person name="Fan W."/>
        </authorList>
    </citation>
    <scope>NUCLEOTIDE SEQUENCE [LARGE SCALE GENOMIC DNA]</scope>
    <source>
        <strain evidence="8">SZHN2017</strain>
        <tissue evidence="8">Muscle</tissue>
    </source>
</reference>
<dbReference type="PROSITE" id="PS51910">
    <property type="entry name" value="GH18_2"/>
    <property type="match status" value="3"/>
</dbReference>
<comment type="caution">
    <text evidence="8">The sequence shown here is derived from an EMBL/GenBank/DDBJ whole genome shotgun (WGS) entry which is preliminary data.</text>
</comment>
<dbReference type="InterPro" id="IPR017853">
    <property type="entry name" value="GH"/>
</dbReference>
<dbReference type="SMART" id="SM00636">
    <property type="entry name" value="Glyco_18"/>
    <property type="match status" value="3"/>
</dbReference>
<evidence type="ECO:0000259" key="6">
    <source>
        <dbReference type="PROSITE" id="PS50940"/>
    </source>
</evidence>
<dbReference type="Gene3D" id="2.170.140.10">
    <property type="entry name" value="Chitin binding domain"/>
    <property type="match status" value="1"/>
</dbReference>
<feature type="region of interest" description="Disordered" evidence="5">
    <location>
        <begin position="1147"/>
        <end position="1181"/>
    </location>
</feature>
<feature type="region of interest" description="Disordered" evidence="5">
    <location>
        <begin position="316"/>
        <end position="345"/>
    </location>
</feature>
<dbReference type="SUPFAM" id="SSF54556">
    <property type="entry name" value="Chitinase insertion domain"/>
    <property type="match status" value="3"/>
</dbReference>
<evidence type="ECO:0000256" key="1">
    <source>
        <dbReference type="ARBA" id="ARBA00009121"/>
    </source>
</evidence>
<dbReference type="InterPro" id="IPR011583">
    <property type="entry name" value="Chitinase_II/V-like_cat"/>
</dbReference>